<dbReference type="GO" id="GO:0043531">
    <property type="term" value="F:ADP binding"/>
    <property type="evidence" value="ECO:0007669"/>
    <property type="project" value="InterPro"/>
</dbReference>
<feature type="region of interest" description="Disordered" evidence="6">
    <location>
        <begin position="1477"/>
        <end position="1508"/>
    </location>
</feature>
<dbReference type="Gene3D" id="1.10.8.430">
    <property type="entry name" value="Helical domain of apoptotic protease-activating factors"/>
    <property type="match status" value="1"/>
</dbReference>
<dbReference type="PANTHER" id="PTHR33463:SF198">
    <property type="entry name" value="RPP4C3"/>
    <property type="match status" value="1"/>
</dbReference>
<name>A0A6P5TEI2_PRUAV</name>
<evidence type="ECO:0000259" key="7">
    <source>
        <dbReference type="SMART" id="SM00382"/>
    </source>
</evidence>
<keyword evidence="3" id="KW-0611">Plant defense</keyword>
<comment type="similarity">
    <text evidence="1">Belongs to the disease resistance NB-LRR family.</text>
</comment>
<dbReference type="SUPFAM" id="SSF52540">
    <property type="entry name" value="P-loop containing nucleoside triphosphate hydrolases"/>
    <property type="match status" value="1"/>
</dbReference>
<proteinExistence type="inferred from homology"/>
<dbReference type="Proteomes" id="UP000515124">
    <property type="component" value="Unplaced"/>
</dbReference>
<dbReference type="InterPro" id="IPR057135">
    <property type="entry name" value="At4g27190-like_LRR"/>
</dbReference>
<keyword evidence="8" id="KW-1185">Reference proteome</keyword>
<dbReference type="Pfam" id="PF23247">
    <property type="entry name" value="LRR_RPS2"/>
    <property type="match status" value="4"/>
</dbReference>
<dbReference type="SUPFAM" id="SSF52058">
    <property type="entry name" value="L domain-like"/>
    <property type="match status" value="1"/>
</dbReference>
<protein>
    <submittedName>
        <fullName evidence="9 10">Disease resistance protein At4g27190-like isoform X1</fullName>
    </submittedName>
</protein>
<dbReference type="InterPro" id="IPR027417">
    <property type="entry name" value="P-loop_NTPase"/>
</dbReference>
<dbReference type="RefSeq" id="XP_021825573.1">
    <property type="nucleotide sequence ID" value="XM_021969881.1"/>
</dbReference>
<dbReference type="InterPro" id="IPR050905">
    <property type="entry name" value="Plant_NBS-LRR"/>
</dbReference>
<keyword evidence="2" id="KW-0547">Nucleotide-binding</keyword>
<dbReference type="RefSeq" id="XP_021825574.1">
    <property type="nucleotide sequence ID" value="XM_021969882.1"/>
</dbReference>
<feature type="coiled-coil region" evidence="5">
    <location>
        <begin position="30"/>
        <end position="92"/>
    </location>
</feature>
<evidence type="ECO:0000256" key="1">
    <source>
        <dbReference type="ARBA" id="ARBA00008894"/>
    </source>
</evidence>
<dbReference type="InterPro" id="IPR002182">
    <property type="entry name" value="NB-ARC"/>
</dbReference>
<feature type="domain" description="AAA+ ATPase" evidence="7">
    <location>
        <begin position="174"/>
        <end position="309"/>
    </location>
</feature>
<dbReference type="InterPro" id="IPR032675">
    <property type="entry name" value="LRR_dom_sf"/>
</dbReference>
<keyword evidence="5" id="KW-0175">Coiled coil</keyword>
<dbReference type="GeneID" id="110766544"/>
<dbReference type="Gene3D" id="3.80.10.10">
    <property type="entry name" value="Ribonuclease Inhibitor"/>
    <property type="match status" value="2"/>
</dbReference>
<evidence type="ECO:0000256" key="5">
    <source>
        <dbReference type="SAM" id="Coils"/>
    </source>
</evidence>
<evidence type="ECO:0000256" key="2">
    <source>
        <dbReference type="ARBA" id="ARBA00022741"/>
    </source>
</evidence>
<dbReference type="SMART" id="SM00382">
    <property type="entry name" value="AAA"/>
    <property type="match status" value="1"/>
</dbReference>
<dbReference type="KEGG" id="pavi:110766544"/>
<dbReference type="GO" id="GO:0006952">
    <property type="term" value="P:defense response"/>
    <property type="evidence" value="ECO:0007669"/>
    <property type="project" value="UniProtKB-KW"/>
</dbReference>
<dbReference type="PANTHER" id="PTHR33463">
    <property type="entry name" value="NB-ARC DOMAIN-CONTAINING PROTEIN-RELATED"/>
    <property type="match status" value="1"/>
</dbReference>
<organism evidence="8 10">
    <name type="scientific">Prunus avium</name>
    <name type="common">Cherry</name>
    <name type="synonym">Cerasus avium</name>
    <dbReference type="NCBI Taxonomy" id="42229"/>
    <lineage>
        <taxon>Eukaryota</taxon>
        <taxon>Viridiplantae</taxon>
        <taxon>Streptophyta</taxon>
        <taxon>Embryophyta</taxon>
        <taxon>Tracheophyta</taxon>
        <taxon>Spermatophyta</taxon>
        <taxon>Magnoliopsida</taxon>
        <taxon>eudicotyledons</taxon>
        <taxon>Gunneridae</taxon>
        <taxon>Pentapetalae</taxon>
        <taxon>rosids</taxon>
        <taxon>fabids</taxon>
        <taxon>Rosales</taxon>
        <taxon>Rosaceae</taxon>
        <taxon>Amygdaloideae</taxon>
        <taxon>Amygdaleae</taxon>
        <taxon>Prunus</taxon>
    </lineage>
</organism>
<dbReference type="Pfam" id="PF00931">
    <property type="entry name" value="NB-ARC"/>
    <property type="match status" value="1"/>
</dbReference>
<evidence type="ECO:0000256" key="3">
    <source>
        <dbReference type="ARBA" id="ARBA00022821"/>
    </source>
</evidence>
<dbReference type="Gene3D" id="3.40.50.300">
    <property type="entry name" value="P-loop containing nucleotide triphosphate hydrolases"/>
    <property type="match status" value="1"/>
</dbReference>
<dbReference type="PRINTS" id="PR00364">
    <property type="entry name" value="DISEASERSIST"/>
</dbReference>
<evidence type="ECO:0000313" key="8">
    <source>
        <dbReference type="Proteomes" id="UP000515124"/>
    </source>
</evidence>
<dbReference type="GO" id="GO:0005524">
    <property type="term" value="F:ATP binding"/>
    <property type="evidence" value="ECO:0007669"/>
    <property type="project" value="UniProtKB-KW"/>
</dbReference>
<dbReference type="InterPro" id="IPR003593">
    <property type="entry name" value="AAA+_ATPase"/>
</dbReference>
<dbReference type="SUPFAM" id="SSF52047">
    <property type="entry name" value="RNI-like"/>
    <property type="match status" value="1"/>
</dbReference>
<dbReference type="InterPro" id="IPR042197">
    <property type="entry name" value="Apaf_helical"/>
</dbReference>
<evidence type="ECO:0000256" key="6">
    <source>
        <dbReference type="SAM" id="MobiDB-lite"/>
    </source>
</evidence>
<accession>A0A6P5TEI2</accession>
<evidence type="ECO:0000313" key="9">
    <source>
        <dbReference type="RefSeq" id="XP_021825573.1"/>
    </source>
</evidence>
<evidence type="ECO:0000313" key="10">
    <source>
        <dbReference type="RefSeq" id="XP_021825574.1"/>
    </source>
</evidence>
<reference evidence="9 10" key="1">
    <citation type="submission" date="2025-04" db="UniProtKB">
        <authorList>
            <consortium name="RefSeq"/>
        </authorList>
    </citation>
    <scope>IDENTIFICATION</scope>
</reference>
<keyword evidence="4" id="KW-0067">ATP-binding</keyword>
<sequence>MEILTVIIPEVVGKVIEYTVVPVGRQVGYLIHYKSNRQNLRRQLKNLNAAKERLKHTVFEVERKGKGIHDDVQNWSREADEITQEAETFLDDVGQVRTKCVHGICPNLVSYHQLSRKSTKLIKKIELHEKIEFPSVSYNAPAEEIFATPSEDYMAFESRNSMVKKILEELRNPGTNLLGVYGTGGVGKSTLVQEVYRQAKKENLFDDVVIVLDAKQYPEAEKKERIQKKIAEKLDMDVQESQDIEGRAKTLWNRIKDKNIFVILDDVWEAIKLEALGLRPMATCKILLTSRDRVFEMRTQKEFRLEVLGMEENWSLFEKIVGDVVEDDRIRKVATKVAKKCGGLPVLVVAVASALRSENTLEVWKDALRRFKSRLAKPAYLALEWSYNRLDGEELKPLFLLCGIIAGGSCSISLSDLLKYIMGLGLVKNVDRVEEARDTLLSLVKKLKDSCLLLESYDDGRVRMHELVRDVAIWIACRDQHALSRAYGDELTEWPHRDFLKKCSAISLNYCKIPKLPEVPWVCPELRFFKLVNHNNDDSLEITGNYFEGMNELKVVDVTGLRIPSLPPSLQSLTILQTLCLDQCVLGDIALVGQLTNLKILSLIHSHVKELPKQIGQLTCLQLLDLTGCSELVLISPGVISSLTRLEDLRMGINSFKQWEGEGFIDGRRNASIIELKHLSQLTALEIHIPDAKILPANLFSDKLERYTILVGDWPSPHTNDTSSNVLKLKLATRNQFDRGIKSLLKKCEDLSLDGMEAVNIISYLLDSGSAKQLKRLHVQNNDEVISIINSVSWSYSRNAFPIAEPFPKLGSLTLRNLPKLIGFSSEDKSRSIVTTRTHKQLTIDTEAEEIILENEIGGPTKLFLNGEVLMGHLTTLILHQCDGLRFLFSFSMARSLVQLKHLKISHCQIMEEIVTKIDCSEENTDNIFCKLKHLQLQYLPSLVRFCSGSYIEFPLLELLHLEDCTKMGTFIFDSKSESVTIGKQTEERDLKENVETDVQYFILDQKVGFPSLEILIIHDQPKLLGIWHSQLAPNSFCRLRKVKVFRCHSLTNIFAPSMIGRLNALDTLEIRHCQSLQVVFEQAYYTSTTELKTFECPSLDLIRIDSCQSLKNIFPASVATALQHLRELHVENCGTLKEIVAEDGLEATPTFVFPKLTYAIFQKLPQLRSFYFELHVSKWPLLKELVFLECGNVEIFAFEFSRFREKLELGLHAPIKQPFFLLDKVNSFPSLETLGLDVNTETWSEPCSPLPAELFSNLKTIAFSCAHPKSFGFLEKLHNLEEVVVHCGPWKEISVYEGNSSGETHAVGTTLPQVKNLCLNKMGELMHLGKDNIQPANHPVFPNLEILRVYECGRLKNLTSSTISFRNLTTLDVWCCDGLKNLTSYSVAKCLHQLKKLVVEHCKSMIEIVGGNGEEDAGNYEIAFSCLQHLTLNYLPSLQGFCSSRNCTVRVPSLNSLMVKKCMIELTTSPDGLLIVSDPRPERRQITEEVEEKEKKEEDDGSETEDL</sequence>
<feature type="compositionally biased region" description="Basic and acidic residues" evidence="6">
    <location>
        <begin position="1480"/>
        <end position="1499"/>
    </location>
</feature>
<gene>
    <name evidence="9 10" type="primary">LOC110766544</name>
</gene>
<evidence type="ECO:0000256" key="4">
    <source>
        <dbReference type="ARBA" id="ARBA00022840"/>
    </source>
</evidence>